<organism evidence="2 3">
    <name type="scientific">Gordonia soli NBRC 108243</name>
    <dbReference type="NCBI Taxonomy" id="1223545"/>
    <lineage>
        <taxon>Bacteria</taxon>
        <taxon>Bacillati</taxon>
        <taxon>Actinomycetota</taxon>
        <taxon>Actinomycetes</taxon>
        <taxon>Mycobacteriales</taxon>
        <taxon>Gordoniaceae</taxon>
        <taxon>Gordonia</taxon>
    </lineage>
</organism>
<evidence type="ECO:0000313" key="3">
    <source>
        <dbReference type="Proteomes" id="UP000011666"/>
    </source>
</evidence>
<feature type="domain" description="Metallo-beta-lactamase" evidence="1">
    <location>
        <begin position="6"/>
        <end position="93"/>
    </location>
</feature>
<dbReference type="Gene3D" id="3.60.15.10">
    <property type="entry name" value="Ribonuclease Z/Hydroxyacylglutathione hydrolase-like"/>
    <property type="match status" value="1"/>
</dbReference>
<sequence>MSVPTFAGEEHLALSIRSPPLVGHTPGHSGVVVSAGDRTVYVVGDLVHLPAVQGPRPCATGMVFDVDSDAAADTRAAFLERAVAERLVIAGGHTEYPGLTRVLAHVGGFRLQPELWAEWA</sequence>
<evidence type="ECO:0000259" key="1">
    <source>
        <dbReference type="Pfam" id="PF00753"/>
    </source>
</evidence>
<dbReference type="InterPro" id="IPR036866">
    <property type="entry name" value="RibonucZ/Hydroxyglut_hydro"/>
</dbReference>
<accession>M0QLZ1</accession>
<dbReference type="EMBL" id="BANX01000026">
    <property type="protein sequence ID" value="GAC69598.1"/>
    <property type="molecule type" value="Genomic_DNA"/>
</dbReference>
<comment type="caution">
    <text evidence="2">The sequence shown here is derived from an EMBL/GenBank/DDBJ whole genome shotgun (WGS) entry which is preliminary data.</text>
</comment>
<reference evidence="2 3" key="1">
    <citation type="submission" date="2013-01" db="EMBL/GenBank/DDBJ databases">
        <title>Whole genome shotgun sequence of Gordonia soli NBRC 108243.</title>
        <authorList>
            <person name="Isaki-Nakamura S."/>
            <person name="Hosoyama A."/>
            <person name="Tsuchikane K."/>
            <person name="Ando Y."/>
            <person name="Baba S."/>
            <person name="Ohji S."/>
            <person name="Hamada M."/>
            <person name="Tamura T."/>
            <person name="Yamazoe A."/>
            <person name="Yamazaki S."/>
            <person name="Fujita N."/>
        </authorList>
    </citation>
    <scope>NUCLEOTIDE SEQUENCE [LARGE SCALE GENOMIC DNA]</scope>
    <source>
        <strain evidence="2 3">NBRC 108243</strain>
    </source>
</reference>
<dbReference type="eggNOG" id="COG0491">
    <property type="taxonomic scope" value="Bacteria"/>
</dbReference>
<dbReference type="STRING" id="1223545.GS4_26_00455"/>
<dbReference type="InterPro" id="IPR001279">
    <property type="entry name" value="Metallo-B-lactamas"/>
</dbReference>
<dbReference type="Proteomes" id="UP000011666">
    <property type="component" value="Unassembled WGS sequence"/>
</dbReference>
<dbReference type="SUPFAM" id="SSF56281">
    <property type="entry name" value="Metallo-hydrolase/oxidoreductase"/>
    <property type="match status" value="1"/>
</dbReference>
<dbReference type="AlphaFoldDB" id="M0QLZ1"/>
<keyword evidence="3" id="KW-1185">Reference proteome</keyword>
<name>M0QLZ1_9ACTN</name>
<proteinExistence type="predicted"/>
<dbReference type="Pfam" id="PF00753">
    <property type="entry name" value="Lactamase_B"/>
    <property type="match status" value="1"/>
</dbReference>
<dbReference type="OrthoDB" id="5177904at2"/>
<protein>
    <recommendedName>
        <fullName evidence="1">Metallo-beta-lactamase domain-containing protein</fullName>
    </recommendedName>
</protein>
<evidence type="ECO:0000313" key="2">
    <source>
        <dbReference type="EMBL" id="GAC69598.1"/>
    </source>
</evidence>
<gene>
    <name evidence="2" type="ORF">GS4_26_00455</name>
</gene>